<dbReference type="PROSITE" id="PS50156">
    <property type="entry name" value="SSD"/>
    <property type="match status" value="1"/>
</dbReference>
<dbReference type="OrthoDB" id="6510177at2759"/>
<organism evidence="3 4">
    <name type="scientific">Achlya hypogyna</name>
    <name type="common">Oomycete</name>
    <name type="synonym">Protoachlya hypogyna</name>
    <dbReference type="NCBI Taxonomy" id="1202772"/>
    <lineage>
        <taxon>Eukaryota</taxon>
        <taxon>Sar</taxon>
        <taxon>Stramenopiles</taxon>
        <taxon>Oomycota</taxon>
        <taxon>Saprolegniomycetes</taxon>
        <taxon>Saprolegniales</taxon>
        <taxon>Achlyaceae</taxon>
        <taxon>Achlya</taxon>
    </lineage>
</organism>
<dbReference type="AlphaFoldDB" id="A0A1V9ZFL5"/>
<evidence type="ECO:0000313" key="4">
    <source>
        <dbReference type="Proteomes" id="UP000243579"/>
    </source>
</evidence>
<keyword evidence="1" id="KW-0472">Membrane</keyword>
<dbReference type="InterPro" id="IPR000731">
    <property type="entry name" value="SSD"/>
</dbReference>
<feature type="transmembrane region" description="Helical" evidence="1">
    <location>
        <begin position="879"/>
        <end position="906"/>
    </location>
</feature>
<evidence type="ECO:0000256" key="1">
    <source>
        <dbReference type="SAM" id="Phobius"/>
    </source>
</evidence>
<keyword evidence="3" id="KW-0131">Cell cycle</keyword>
<accession>A0A1V9ZFL5</accession>
<dbReference type="Pfam" id="PF12349">
    <property type="entry name" value="Sterol-sensing"/>
    <property type="match status" value="1"/>
</dbReference>
<dbReference type="GO" id="GO:0016020">
    <property type="term" value="C:membrane"/>
    <property type="evidence" value="ECO:0007669"/>
    <property type="project" value="TreeGrafter"/>
</dbReference>
<dbReference type="GO" id="GO:0032934">
    <property type="term" value="F:sterol binding"/>
    <property type="evidence" value="ECO:0007669"/>
    <property type="project" value="TreeGrafter"/>
</dbReference>
<dbReference type="Pfam" id="PF22314">
    <property type="entry name" value="NPC1_MLD"/>
    <property type="match status" value="1"/>
</dbReference>
<keyword evidence="1" id="KW-0812">Transmembrane</keyword>
<comment type="caution">
    <text evidence="3">The sequence shown here is derived from an EMBL/GenBank/DDBJ whole genome shotgun (WGS) entry which is preliminary data.</text>
</comment>
<dbReference type="GO" id="GO:0051301">
    <property type="term" value="P:cell division"/>
    <property type="evidence" value="ECO:0007669"/>
    <property type="project" value="UniProtKB-KW"/>
</dbReference>
<feature type="transmembrane region" description="Helical" evidence="1">
    <location>
        <begin position="412"/>
        <end position="432"/>
    </location>
</feature>
<evidence type="ECO:0000313" key="3">
    <source>
        <dbReference type="EMBL" id="OQR96681.1"/>
    </source>
</evidence>
<feature type="transmembrane region" description="Helical" evidence="1">
    <location>
        <begin position="918"/>
        <end position="941"/>
    </location>
</feature>
<feature type="transmembrane region" description="Helical" evidence="1">
    <location>
        <begin position="286"/>
        <end position="304"/>
    </location>
</feature>
<dbReference type="EMBL" id="JNBR01000133">
    <property type="protein sequence ID" value="OQR96681.1"/>
    <property type="molecule type" value="Genomic_DNA"/>
</dbReference>
<feature type="transmembrane region" description="Helical" evidence="1">
    <location>
        <begin position="316"/>
        <end position="340"/>
    </location>
</feature>
<reference evidence="3 4" key="1">
    <citation type="journal article" date="2014" name="Genome Biol. Evol.">
        <title>The secreted proteins of Achlya hypogyna and Thraustotheca clavata identify the ancestral oomycete secretome and reveal gene acquisitions by horizontal gene transfer.</title>
        <authorList>
            <person name="Misner I."/>
            <person name="Blouin N."/>
            <person name="Leonard G."/>
            <person name="Richards T.A."/>
            <person name="Lane C.E."/>
        </authorList>
    </citation>
    <scope>NUCLEOTIDE SEQUENCE [LARGE SCALE GENOMIC DNA]</scope>
    <source>
        <strain evidence="3 4">ATCC 48635</strain>
    </source>
</reference>
<keyword evidence="1" id="KW-1133">Transmembrane helix</keyword>
<feature type="transmembrane region" description="Helical" evidence="1">
    <location>
        <begin position="20"/>
        <end position="46"/>
    </location>
</feature>
<dbReference type="GO" id="GO:0015918">
    <property type="term" value="P:sterol transport"/>
    <property type="evidence" value="ECO:0007669"/>
    <property type="project" value="TreeGrafter"/>
</dbReference>
<dbReference type="Gene3D" id="1.20.1640.10">
    <property type="entry name" value="Multidrug efflux transporter AcrB transmembrane domain"/>
    <property type="match status" value="2"/>
</dbReference>
<feature type="transmembrane region" description="Helical" evidence="1">
    <location>
        <begin position="842"/>
        <end position="867"/>
    </location>
</feature>
<name>A0A1V9ZFL5_ACHHY</name>
<keyword evidence="3" id="KW-0132">Cell division</keyword>
<feature type="transmembrane region" description="Helical" evidence="1">
    <location>
        <begin position="438"/>
        <end position="466"/>
    </location>
</feature>
<feature type="transmembrane region" description="Helical" evidence="1">
    <location>
        <begin position="779"/>
        <end position="802"/>
    </location>
</feature>
<dbReference type="PANTHER" id="PTHR45727:SF9">
    <property type="entry name" value="SSD DOMAIN-CONTAINING PROTEIN"/>
    <property type="match status" value="1"/>
</dbReference>
<feature type="transmembrane region" description="Helical" evidence="1">
    <location>
        <begin position="809"/>
        <end position="830"/>
    </location>
</feature>
<dbReference type="InterPro" id="IPR053956">
    <property type="entry name" value="NPC1_MLD"/>
</dbReference>
<evidence type="ECO:0000259" key="2">
    <source>
        <dbReference type="PROSITE" id="PS50156"/>
    </source>
</evidence>
<dbReference type="Proteomes" id="UP000243579">
    <property type="component" value="Unassembled WGS sequence"/>
</dbReference>
<sequence>MAFRSPRSTRTKERSWLQRFLYGLGLLCGTRPWTVIVVAIGVSILGSLGVGHMTIQNEPQKLWVPPASTSAAQQRFFDEHFGPFFRIEQLIFHLPNGSDNDVITKAFLAEVAEVQQHIETASATLGNETISLGDLCFRPIPGKGCLVESPLQYWRGDASLLQTDPDIKLTIACQTMHPDLTSFAPCMDQNGIPVMRDVVFGGLAADTCHKNPDPCGDPTPRATALIVTYLLTNTANATFQERAKAWEEQVFLHYAAGFASKAGLVVEAMAQRSVEDALTVETKQNVFIVALSYLLMFVYVAMALGNPCDPVRSRFVLGLSGILIVMSSMGIAFGIAIVVLRIEITMITLEVVPFLILAIGVDNMFILTTELDRLLRSQTHIPRGALPPVLASPAAVEFTTLPLLLGDAMARVGPSITVAAVSECLAFLVGAYTKIPALESFCIVAALAVLADYALQMTWFAAALALDAKRVRARRYDLVPCMRKPYVLSPDKTRQIRAYSEDFEDSVGASSAVQTAIDTVWIPVLFGRRTKAVVLALWLGWLGWSGYSVSQVPLGLEQTLAIPTDFYLHAYFEAQTKYGDAGPPAYLVLRDVNFTDGRVQTETLHLLDNLSLLQKFLGSSISSWLNTFNQWRQLRQFLKAKHDKELCDCPEQPLLPFPFETTVPGANTTSLAEYYPLVETFTRIPIESQCCQSYGLCGAQFAMDIDFARTATGKVAGIAASRMRFQVAPMTNQSMFVDSFYYLSTLTSKWGAALASATGEPAVFPYSLYFVYYDQYLTIQGIALQSVLLALGVVFVCMALLLPLQLRTCLVVTVGVASMAVSLVGVVHLWNLCTTVHTSINAVSVVNLVACVGLGVEFTIHVASTFAGLSSNKTERAKVALSVVGPSIVSGITLTKVFGVGVLAFAPSQLFQVYFFRMYAAIVVLGAIHGLAIVPLLLALFGSSSRRRVDAPSEFMKGLLSDDSESDD</sequence>
<feature type="transmembrane region" description="Helical" evidence="1">
    <location>
        <begin position="346"/>
        <end position="367"/>
    </location>
</feature>
<dbReference type="STRING" id="1202772.A0A1V9ZFL5"/>
<protein>
    <submittedName>
        <fullName evidence="3">Resistance-Nodulation-Cell Division (RND) Superfamily</fullName>
    </submittedName>
</protein>
<dbReference type="PANTHER" id="PTHR45727">
    <property type="entry name" value="NPC INTRACELLULAR CHOLESTEROL TRANSPORTER 1"/>
    <property type="match status" value="1"/>
</dbReference>
<dbReference type="SUPFAM" id="SSF82866">
    <property type="entry name" value="Multidrug efflux transporter AcrB transmembrane domain"/>
    <property type="match status" value="2"/>
</dbReference>
<keyword evidence="4" id="KW-1185">Reference proteome</keyword>
<dbReference type="InterPro" id="IPR053958">
    <property type="entry name" value="HMGCR/SNAP/NPC1-like_SSD"/>
</dbReference>
<proteinExistence type="predicted"/>
<feature type="domain" description="SSD" evidence="2">
    <location>
        <begin position="285"/>
        <end position="466"/>
    </location>
</feature>
<gene>
    <name evidence="3" type="ORF">ACHHYP_13818</name>
</gene>